<evidence type="ECO:0000256" key="1">
    <source>
        <dbReference type="SAM" id="Phobius"/>
    </source>
</evidence>
<dbReference type="AlphaFoldDB" id="A0A8X6MUD8"/>
<proteinExistence type="predicted"/>
<dbReference type="EMBL" id="BMAW01051104">
    <property type="protein sequence ID" value="GFS78607.1"/>
    <property type="molecule type" value="Genomic_DNA"/>
</dbReference>
<feature type="transmembrane region" description="Helical" evidence="1">
    <location>
        <begin position="297"/>
        <end position="315"/>
    </location>
</feature>
<feature type="transmembrane region" description="Helical" evidence="1">
    <location>
        <begin position="132"/>
        <end position="161"/>
    </location>
</feature>
<comment type="caution">
    <text evidence="2">The sequence shown here is derived from an EMBL/GenBank/DDBJ whole genome shotgun (WGS) entry which is preliminary data.</text>
</comment>
<protein>
    <submittedName>
        <fullName evidence="2">Uncharacterized protein</fullName>
    </submittedName>
</protein>
<feature type="transmembrane region" description="Helical" evidence="1">
    <location>
        <begin position="263"/>
        <end position="282"/>
    </location>
</feature>
<evidence type="ECO:0000313" key="3">
    <source>
        <dbReference type="Proteomes" id="UP000887013"/>
    </source>
</evidence>
<keyword evidence="1" id="KW-1133">Transmembrane helix</keyword>
<dbReference type="Proteomes" id="UP000887013">
    <property type="component" value="Unassembled WGS sequence"/>
</dbReference>
<accession>A0A8X6MUD8</accession>
<organism evidence="2 3">
    <name type="scientific">Nephila pilipes</name>
    <name type="common">Giant wood spider</name>
    <name type="synonym">Nephila maculata</name>
    <dbReference type="NCBI Taxonomy" id="299642"/>
    <lineage>
        <taxon>Eukaryota</taxon>
        <taxon>Metazoa</taxon>
        <taxon>Ecdysozoa</taxon>
        <taxon>Arthropoda</taxon>
        <taxon>Chelicerata</taxon>
        <taxon>Arachnida</taxon>
        <taxon>Araneae</taxon>
        <taxon>Araneomorphae</taxon>
        <taxon>Entelegynae</taxon>
        <taxon>Araneoidea</taxon>
        <taxon>Nephilidae</taxon>
        <taxon>Nephila</taxon>
    </lineage>
</organism>
<name>A0A8X6MUD8_NEPPI</name>
<dbReference type="OrthoDB" id="6434096at2759"/>
<feature type="transmembrane region" description="Helical" evidence="1">
    <location>
        <begin position="79"/>
        <end position="100"/>
    </location>
</feature>
<feature type="transmembrane region" description="Helical" evidence="1">
    <location>
        <begin position="12"/>
        <end position="30"/>
    </location>
</feature>
<keyword evidence="3" id="KW-1185">Reference proteome</keyword>
<feature type="transmembrane region" description="Helical" evidence="1">
    <location>
        <begin position="181"/>
        <end position="211"/>
    </location>
</feature>
<evidence type="ECO:0000313" key="2">
    <source>
        <dbReference type="EMBL" id="GFS78607.1"/>
    </source>
</evidence>
<feature type="transmembrane region" description="Helical" evidence="1">
    <location>
        <begin position="360"/>
        <end position="386"/>
    </location>
</feature>
<feature type="transmembrane region" description="Helical" evidence="1">
    <location>
        <begin position="51"/>
        <end position="73"/>
    </location>
</feature>
<keyword evidence="1" id="KW-0812">Transmembrane</keyword>
<gene>
    <name evidence="2" type="primary">AVEN_267472_1</name>
    <name evidence="2" type="ORF">NPIL_265171</name>
</gene>
<keyword evidence="1" id="KW-0472">Membrane</keyword>
<reference evidence="2" key="1">
    <citation type="submission" date="2020-08" db="EMBL/GenBank/DDBJ databases">
        <title>Multicomponent nature underlies the extraordinary mechanical properties of spider dragline silk.</title>
        <authorList>
            <person name="Kono N."/>
            <person name="Nakamura H."/>
            <person name="Mori M."/>
            <person name="Yoshida Y."/>
            <person name="Ohtoshi R."/>
            <person name="Malay A.D."/>
            <person name="Moran D.A.P."/>
            <person name="Tomita M."/>
            <person name="Numata K."/>
            <person name="Arakawa K."/>
        </authorList>
    </citation>
    <scope>NUCLEOTIDE SEQUENCE</scope>
</reference>
<sequence length="470" mass="53269">MNLKECNPTGHNGYGILWIFLAVLGIDVMERKSKGKIQTKTTLSVKYAKKLLSSIFPLILHLMQIYAIGSWYILIEQKLAKLEVMVSFVVVNLFSTALWHDVYRKKALIRDLVNKCQKIEICFHKNVKNMNFIINICLALTVIISTISALLCSFYMSTYSIEYKIYYSFFWLLRNENFICLLIRSVITVITSIILLQLPAVVAILSSAIYYKFSNLLGSLAEDVEELRYPAPEDKELLDVMKRYNLLYQLALEVEKALSSSSFLLLCSQGLNLSVVLVVFIVLDSNSFSSVHTWECIPRLILDPLIIVAIVLCGSRISSQIQRIRTNLQLIHNALNYEIENNWKTLEHVKNIMKADFPQMTALGVLTIKPVLILSTFGSVLTYGLLVLTKVNSNSTKNQRPLEIYRQATPGISYSQILTGQVTEHVAPIPNSAASPSTENFGEIFRSHYFCTLFVPSDVNNNLKVADHFL</sequence>